<keyword evidence="11" id="KW-1185">Reference proteome</keyword>
<dbReference type="Proteomes" id="UP001187682">
    <property type="component" value="Unassembled WGS sequence"/>
</dbReference>
<dbReference type="PANTHER" id="PTHR46206:SF7">
    <property type="entry name" value="P450, PUTATIVE (EUROFUNG)-RELATED"/>
    <property type="match status" value="1"/>
</dbReference>
<accession>A0AAE8MSD0</accession>
<keyword evidence="5 7" id="KW-0408">Iron</keyword>
<evidence type="ECO:0000256" key="4">
    <source>
        <dbReference type="ARBA" id="ARBA00023002"/>
    </source>
</evidence>
<dbReference type="PRINTS" id="PR00465">
    <property type="entry name" value="EP450IV"/>
</dbReference>
<evidence type="ECO:0000313" key="10">
    <source>
        <dbReference type="EMBL" id="SPN98818.1"/>
    </source>
</evidence>
<keyword evidence="7 8" id="KW-0349">Heme</keyword>
<dbReference type="InterPro" id="IPR002403">
    <property type="entry name" value="Cyt_P450_E_grp-IV"/>
</dbReference>
<dbReference type="InterPro" id="IPR036396">
    <property type="entry name" value="Cyt_P450_sf"/>
</dbReference>
<dbReference type="InterPro" id="IPR001128">
    <property type="entry name" value="Cyt_P450"/>
</dbReference>
<evidence type="ECO:0000256" key="9">
    <source>
        <dbReference type="SAM" id="Phobius"/>
    </source>
</evidence>
<dbReference type="CDD" id="cd11041">
    <property type="entry name" value="CYP503A1-like"/>
    <property type="match status" value="1"/>
</dbReference>
<keyword evidence="9" id="KW-1133">Transmembrane helix</keyword>
<evidence type="ECO:0000256" key="2">
    <source>
        <dbReference type="ARBA" id="ARBA00010617"/>
    </source>
</evidence>
<evidence type="ECO:0000256" key="1">
    <source>
        <dbReference type="ARBA" id="ARBA00001971"/>
    </source>
</evidence>
<dbReference type="GO" id="GO:0004497">
    <property type="term" value="F:monooxygenase activity"/>
    <property type="evidence" value="ECO:0007669"/>
    <property type="project" value="UniProtKB-KW"/>
</dbReference>
<dbReference type="PROSITE" id="PS00086">
    <property type="entry name" value="CYTOCHROME_P450"/>
    <property type="match status" value="1"/>
</dbReference>
<feature type="binding site" description="axial binding residue" evidence="7">
    <location>
        <position position="448"/>
    </location>
    <ligand>
        <name>heme</name>
        <dbReference type="ChEBI" id="CHEBI:30413"/>
    </ligand>
    <ligandPart>
        <name>Fe</name>
        <dbReference type="ChEBI" id="CHEBI:18248"/>
    </ligandPart>
</feature>
<protein>
    <submittedName>
        <fullName evidence="10">Related to cytochrome P450 monooxygenase (LovA)</fullName>
    </submittedName>
</protein>
<keyword evidence="9" id="KW-0472">Membrane</keyword>
<organism evidence="10 11">
    <name type="scientific">Cephalotrichum gorgonifer</name>
    <dbReference type="NCBI Taxonomy" id="2041049"/>
    <lineage>
        <taxon>Eukaryota</taxon>
        <taxon>Fungi</taxon>
        <taxon>Dikarya</taxon>
        <taxon>Ascomycota</taxon>
        <taxon>Pezizomycotina</taxon>
        <taxon>Sordariomycetes</taxon>
        <taxon>Hypocreomycetidae</taxon>
        <taxon>Microascales</taxon>
        <taxon>Microascaceae</taxon>
        <taxon>Cephalotrichum</taxon>
    </lineage>
</organism>
<reference evidence="10" key="1">
    <citation type="submission" date="2018-03" db="EMBL/GenBank/DDBJ databases">
        <authorList>
            <person name="Guldener U."/>
        </authorList>
    </citation>
    <scope>NUCLEOTIDE SEQUENCE</scope>
</reference>
<dbReference type="GO" id="GO:0016705">
    <property type="term" value="F:oxidoreductase activity, acting on paired donors, with incorporation or reduction of molecular oxygen"/>
    <property type="evidence" value="ECO:0007669"/>
    <property type="project" value="InterPro"/>
</dbReference>
<dbReference type="GO" id="GO:0020037">
    <property type="term" value="F:heme binding"/>
    <property type="evidence" value="ECO:0007669"/>
    <property type="project" value="InterPro"/>
</dbReference>
<sequence length="506" mass="57455">MSTTIDLQLPSAVVGGKNLTYYVAVGSVLFLAWAWRNRNPRSVDAPFYEAPNLKWMFDAESLILDSYSKFRNKVYQIKATEGVQVLIPANLIGELKGLPEEVLSSTEAVSEALLTKYTHFCPGHNGDLLATLVRKQLTQSLTRLVPQLKEELEHITATEFPECKDWAPVKFHPFGLRAVARMSGRAFVGAEINRREQWMDTSINFATHVFAAVVKLQHYPPWLRPIGQHLVPEIRQIRRDIAVGEALLRPVILERLRDMEEPGYEGPEDLTQWLIEGLSEGEKGDLYVQTKLQLILAAASIHTTNNLLTECMYDLAAHPEVQEMLREEAYQVLEVEGGWEKKESLAKLKKLDSFMKEVQRINGNITSFIRKVVKPVTLSNGTHLPPGTKLLAPQAGFSRDADYFPDPSSFDPLRFYDMRRKSAEDSNRWQFTSISDSNLNFGAGRHACPGRFFAGNEIKLALSFFLLNYEVRLPEGAERPRPMVIVMSKMPDMNAELLFRRRTMMD</sequence>
<dbReference type="GO" id="GO:0005506">
    <property type="term" value="F:iron ion binding"/>
    <property type="evidence" value="ECO:0007669"/>
    <property type="project" value="InterPro"/>
</dbReference>
<dbReference type="EMBL" id="ONZQ02000002">
    <property type="protein sequence ID" value="SPN98818.1"/>
    <property type="molecule type" value="Genomic_DNA"/>
</dbReference>
<keyword evidence="9" id="KW-0812">Transmembrane</keyword>
<dbReference type="InterPro" id="IPR017972">
    <property type="entry name" value="Cyt_P450_CS"/>
</dbReference>
<evidence type="ECO:0000313" key="11">
    <source>
        <dbReference type="Proteomes" id="UP001187682"/>
    </source>
</evidence>
<keyword evidence="6 8" id="KW-0503">Monooxygenase</keyword>
<keyword evidence="4 8" id="KW-0560">Oxidoreductase</keyword>
<dbReference type="AlphaFoldDB" id="A0AAE8MSD0"/>
<feature type="transmembrane region" description="Helical" evidence="9">
    <location>
        <begin position="19"/>
        <end position="35"/>
    </location>
</feature>
<comment type="similarity">
    <text evidence="2 8">Belongs to the cytochrome P450 family.</text>
</comment>
<evidence type="ECO:0000256" key="6">
    <source>
        <dbReference type="ARBA" id="ARBA00023033"/>
    </source>
</evidence>
<gene>
    <name evidence="10" type="ORF">DNG_01859</name>
</gene>
<evidence type="ECO:0000256" key="8">
    <source>
        <dbReference type="RuleBase" id="RU000461"/>
    </source>
</evidence>
<comment type="cofactor">
    <cofactor evidence="1 7">
        <name>heme</name>
        <dbReference type="ChEBI" id="CHEBI:30413"/>
    </cofactor>
</comment>
<evidence type="ECO:0000256" key="3">
    <source>
        <dbReference type="ARBA" id="ARBA00022723"/>
    </source>
</evidence>
<name>A0AAE8MSD0_9PEZI</name>
<comment type="caution">
    <text evidence="10">The sequence shown here is derived from an EMBL/GenBank/DDBJ whole genome shotgun (WGS) entry which is preliminary data.</text>
</comment>
<dbReference type="Pfam" id="PF00067">
    <property type="entry name" value="p450"/>
    <property type="match status" value="1"/>
</dbReference>
<evidence type="ECO:0000256" key="7">
    <source>
        <dbReference type="PIRSR" id="PIRSR602403-1"/>
    </source>
</evidence>
<keyword evidence="3 7" id="KW-0479">Metal-binding</keyword>
<proteinExistence type="inferred from homology"/>
<dbReference type="PANTHER" id="PTHR46206">
    <property type="entry name" value="CYTOCHROME P450"/>
    <property type="match status" value="1"/>
</dbReference>
<dbReference type="SUPFAM" id="SSF48264">
    <property type="entry name" value="Cytochrome P450"/>
    <property type="match status" value="1"/>
</dbReference>
<evidence type="ECO:0000256" key="5">
    <source>
        <dbReference type="ARBA" id="ARBA00023004"/>
    </source>
</evidence>
<dbReference type="Gene3D" id="1.10.630.10">
    <property type="entry name" value="Cytochrome P450"/>
    <property type="match status" value="1"/>
</dbReference>